<evidence type="ECO:0000256" key="5">
    <source>
        <dbReference type="ARBA" id="ARBA00023180"/>
    </source>
</evidence>
<keyword evidence="4" id="KW-0472">Membrane</keyword>
<evidence type="ECO:0000256" key="6">
    <source>
        <dbReference type="ARBA" id="ARBA00023288"/>
    </source>
</evidence>
<sequence length="325" mass="35222">MPLEVETQRPGTTLQFYNQGHKGTQPFLILQTVNREIFTMFSTVLSLEFLVLTTMKQTEAAAAAFLQGRQAEFITTMENLVSSTGASSGGCLQATQGGPNAVNGADKLPDCGLAERNDATIEEDPTNYALTKFFSHLPTGAIGDATANPAGKCLLTRIATASGLLGDQNTATDIAMAGNFIISKKNPGGAEVKTTHNKRTGAFTSDIPLRTQTRQKMITFDSHRFLTDNSSARPTLAEVKAEKRAKVYAKLYLQNKQNYYDDKTDSKGSEATICASYGKGTEIDAAETWTKIENENVDKEVYMEGTTGTEPLSKIKGIEHLLKVL</sequence>
<keyword evidence="3" id="KW-0336">GPI-anchor</keyword>
<dbReference type="GO" id="GO:0098552">
    <property type="term" value="C:side of membrane"/>
    <property type="evidence" value="ECO:0007669"/>
    <property type="project" value="UniProtKB-KW"/>
</dbReference>
<dbReference type="GO" id="GO:0042783">
    <property type="term" value="P:symbiont-mediated evasion of host immune response"/>
    <property type="evidence" value="ECO:0007669"/>
    <property type="project" value="InterPro"/>
</dbReference>
<name>A0A1J0R8T7_9TRYP</name>
<evidence type="ECO:0000256" key="1">
    <source>
        <dbReference type="ARBA" id="ARBA00004609"/>
    </source>
</evidence>
<dbReference type="GO" id="GO:0005886">
    <property type="term" value="C:plasma membrane"/>
    <property type="evidence" value="ECO:0007669"/>
    <property type="project" value="UniProtKB-SubCell"/>
</dbReference>
<evidence type="ECO:0000256" key="3">
    <source>
        <dbReference type="ARBA" id="ARBA00022622"/>
    </source>
</evidence>
<comment type="subcellular location">
    <subcellularLocation>
        <location evidence="1">Cell membrane</location>
        <topology evidence="1">Lipid-anchor</topology>
        <topology evidence="1">GPI-anchor</topology>
    </subcellularLocation>
</comment>
<accession>A0A1J0R8T7</accession>
<keyword evidence="6" id="KW-0449">Lipoprotein</keyword>
<evidence type="ECO:0000259" key="7">
    <source>
        <dbReference type="Pfam" id="PF00913"/>
    </source>
</evidence>
<reference evidence="8" key="1">
    <citation type="submission" date="2016-08" db="EMBL/GenBank/DDBJ databases">
        <title>VSG repertoire of Trypanosoma brucei EATRO 1125.</title>
        <authorList>
            <person name="Cross G.A."/>
        </authorList>
    </citation>
    <scope>NUCLEOTIDE SEQUENCE</scope>
    <source>
        <strain evidence="8">EATRO 1125</strain>
    </source>
</reference>
<dbReference type="SUPFAM" id="SSF58087">
    <property type="entry name" value="Variant surface glycoprotein (N-terminal domain)"/>
    <property type="match status" value="1"/>
</dbReference>
<dbReference type="VEuPathDB" id="TriTrypDB:Tb427_000486300"/>
<protein>
    <submittedName>
        <fullName evidence="8">Variant surface glycoprotein 1125.2800</fullName>
    </submittedName>
</protein>
<dbReference type="Gene3D" id="1.10.470.10">
    <property type="entry name" value="Variant Surface Glycoprotein, subunit A, domain 2"/>
    <property type="match status" value="1"/>
</dbReference>
<keyword evidence="2" id="KW-1003">Cell membrane</keyword>
<dbReference type="InterPro" id="IPR001812">
    <property type="entry name" value="Trypano_VSG_A_N_dom"/>
</dbReference>
<evidence type="ECO:0000313" key="8">
    <source>
        <dbReference type="EMBL" id="APD74230.1"/>
    </source>
</evidence>
<organism evidence="8">
    <name type="scientific">Trypanosoma brucei</name>
    <dbReference type="NCBI Taxonomy" id="5691"/>
    <lineage>
        <taxon>Eukaryota</taxon>
        <taxon>Discoba</taxon>
        <taxon>Euglenozoa</taxon>
        <taxon>Kinetoplastea</taxon>
        <taxon>Metakinetoplastina</taxon>
        <taxon>Trypanosomatida</taxon>
        <taxon>Trypanosomatidae</taxon>
        <taxon>Trypanosoma</taxon>
    </lineage>
</organism>
<dbReference type="AlphaFoldDB" id="A0A1J0R8T7"/>
<keyword evidence="5" id="KW-0325">Glycoprotein</keyword>
<dbReference type="Gene3D" id="3.90.150.10">
    <property type="entry name" value="Variant Surface Glycoprotein, subunit A domain 1"/>
    <property type="match status" value="1"/>
</dbReference>
<dbReference type="Pfam" id="PF00913">
    <property type="entry name" value="Trypan_glycop"/>
    <property type="match status" value="1"/>
</dbReference>
<evidence type="ECO:0000256" key="4">
    <source>
        <dbReference type="ARBA" id="ARBA00023136"/>
    </source>
</evidence>
<feature type="domain" description="Trypanosome variant surface glycoprotein A-type N-terminal" evidence="7">
    <location>
        <begin position="58"/>
        <end position="325"/>
    </location>
</feature>
<proteinExistence type="predicted"/>
<dbReference type="EMBL" id="KX700274">
    <property type="protein sequence ID" value="APD74230.1"/>
    <property type="molecule type" value="Genomic_DNA"/>
</dbReference>
<evidence type="ECO:0000256" key="2">
    <source>
        <dbReference type="ARBA" id="ARBA00022475"/>
    </source>
</evidence>